<comment type="caution">
    <text evidence="1">The sequence shown here is derived from an EMBL/GenBank/DDBJ whole genome shotgun (WGS) entry which is preliminary data.</text>
</comment>
<gene>
    <name evidence="1" type="ORF">B0T46_21560</name>
</gene>
<evidence type="ECO:0000313" key="2">
    <source>
        <dbReference type="Proteomes" id="UP000188836"/>
    </source>
</evidence>
<dbReference type="EMBL" id="MUMY01000021">
    <property type="protein sequence ID" value="ONM46667.1"/>
    <property type="molecule type" value="Genomic_DNA"/>
</dbReference>
<proteinExistence type="predicted"/>
<sequence>MVRGRQPSEKTYRGRIGRHDAAEAVVAARITGYEAATGERHQRRYRFRRRPVAPDARAVGQIPFAYLTDRYRLIE</sequence>
<evidence type="ECO:0000313" key="1">
    <source>
        <dbReference type="EMBL" id="ONM46667.1"/>
    </source>
</evidence>
<protein>
    <submittedName>
        <fullName evidence="1">Uncharacterized protein</fullName>
    </submittedName>
</protein>
<keyword evidence="2" id="KW-1185">Reference proteome</keyword>
<organism evidence="1 2">
    <name type="scientific">Nocardia donostiensis</name>
    <dbReference type="NCBI Taxonomy" id="1538463"/>
    <lineage>
        <taxon>Bacteria</taxon>
        <taxon>Bacillati</taxon>
        <taxon>Actinomycetota</taxon>
        <taxon>Actinomycetes</taxon>
        <taxon>Mycobacteriales</taxon>
        <taxon>Nocardiaceae</taxon>
        <taxon>Nocardia</taxon>
    </lineage>
</organism>
<name>A0A1V2TAZ1_9NOCA</name>
<dbReference type="Proteomes" id="UP000188836">
    <property type="component" value="Unassembled WGS sequence"/>
</dbReference>
<dbReference type="STRING" id="1538463.B0T36_23150"/>
<dbReference type="AlphaFoldDB" id="A0A1V2TAZ1"/>
<reference evidence="1 2" key="1">
    <citation type="journal article" date="2016" name="Antonie Van Leeuwenhoek">
        <title>Nocardia donostiensis sp. nov., isolated from human respiratory specimens.</title>
        <authorList>
            <person name="Ercibengoa M."/>
            <person name="Bell M."/>
            <person name="Marimon J.M."/>
            <person name="Humrighouse B."/>
            <person name="Klenk H.P."/>
            <person name="Potter G."/>
            <person name="Perez-Trallero E."/>
        </authorList>
    </citation>
    <scope>NUCLEOTIDE SEQUENCE [LARGE SCALE GENOMIC DNA]</scope>
    <source>
        <strain evidence="1 2">X1655</strain>
    </source>
</reference>
<accession>A0A1V2TAZ1</accession>